<protein>
    <submittedName>
        <fullName evidence="2">Uncharacterized protein</fullName>
    </submittedName>
</protein>
<feature type="compositionally biased region" description="Polar residues" evidence="1">
    <location>
        <begin position="136"/>
        <end position="145"/>
    </location>
</feature>
<proteinExistence type="predicted"/>
<evidence type="ECO:0000313" key="2">
    <source>
        <dbReference type="EMBL" id="MBA4657628.1"/>
    </source>
</evidence>
<sequence length="157" mass="17358">MENLLARAPKQALETALLIAQFHYQVHNTPHYPLQTSSTTHPTSHPTRPTRAAPGVLARPIGLAFDNASQNNPQMVLPSPYNSYNRLHHSRLYIYIPSPEKSYLRPSECARRAGPSYGPHVPGSKKTGMGSLVGAASTQPQSRAATNGPCRRRRRRK</sequence>
<feature type="region of interest" description="Disordered" evidence="1">
    <location>
        <begin position="104"/>
        <end position="157"/>
    </location>
</feature>
<name>A0A7C9EAG7_OPUST</name>
<accession>A0A7C9EAG7</accession>
<organism evidence="2">
    <name type="scientific">Opuntia streptacantha</name>
    <name type="common">Prickly pear cactus</name>
    <name type="synonym">Opuntia cardona</name>
    <dbReference type="NCBI Taxonomy" id="393608"/>
    <lineage>
        <taxon>Eukaryota</taxon>
        <taxon>Viridiplantae</taxon>
        <taxon>Streptophyta</taxon>
        <taxon>Embryophyta</taxon>
        <taxon>Tracheophyta</taxon>
        <taxon>Spermatophyta</taxon>
        <taxon>Magnoliopsida</taxon>
        <taxon>eudicotyledons</taxon>
        <taxon>Gunneridae</taxon>
        <taxon>Pentapetalae</taxon>
        <taxon>Caryophyllales</taxon>
        <taxon>Cactineae</taxon>
        <taxon>Cactaceae</taxon>
        <taxon>Opuntioideae</taxon>
        <taxon>Opuntia</taxon>
    </lineage>
</organism>
<reference evidence="2" key="1">
    <citation type="journal article" date="2013" name="J. Plant Res.">
        <title>Effect of fungi and light on seed germination of three Opuntia species from semiarid lands of central Mexico.</title>
        <authorList>
            <person name="Delgado-Sanchez P."/>
            <person name="Jimenez-Bremont J.F."/>
            <person name="Guerrero-Gonzalez Mde L."/>
            <person name="Flores J."/>
        </authorList>
    </citation>
    <scope>NUCLEOTIDE SEQUENCE</scope>
    <source>
        <tissue evidence="2">Cladode</tissue>
    </source>
</reference>
<dbReference type="AlphaFoldDB" id="A0A7C9EAG7"/>
<dbReference type="EMBL" id="GISG01197492">
    <property type="protein sequence ID" value="MBA4657628.1"/>
    <property type="molecule type" value="Transcribed_RNA"/>
</dbReference>
<evidence type="ECO:0000256" key="1">
    <source>
        <dbReference type="SAM" id="MobiDB-lite"/>
    </source>
</evidence>
<reference evidence="2" key="2">
    <citation type="submission" date="2020-07" db="EMBL/GenBank/DDBJ databases">
        <authorList>
            <person name="Vera ALvarez R."/>
            <person name="Arias-Moreno D.M."/>
            <person name="Jimenez-Jacinto V."/>
            <person name="Jimenez-Bremont J.F."/>
            <person name="Swaminathan K."/>
            <person name="Moose S.P."/>
            <person name="Guerrero-Gonzalez M.L."/>
            <person name="Marino-Ramirez L."/>
            <person name="Landsman D."/>
            <person name="Rodriguez-Kessler M."/>
            <person name="Delgado-Sanchez P."/>
        </authorList>
    </citation>
    <scope>NUCLEOTIDE SEQUENCE</scope>
    <source>
        <tissue evidence="2">Cladode</tissue>
    </source>
</reference>